<evidence type="ECO:0000313" key="3">
    <source>
        <dbReference type="Proteomes" id="UP000242180"/>
    </source>
</evidence>
<proteinExistence type="predicted"/>
<evidence type="ECO:0000313" key="2">
    <source>
        <dbReference type="EMBL" id="ORY94869.1"/>
    </source>
</evidence>
<protein>
    <submittedName>
        <fullName evidence="2">Uncharacterized protein</fullName>
    </submittedName>
</protein>
<dbReference type="EMBL" id="MCGN01000007">
    <property type="protein sequence ID" value="ORY94869.1"/>
    <property type="molecule type" value="Genomic_DNA"/>
</dbReference>
<dbReference type="InParanoid" id="A0A1X2H8G9"/>
<accession>A0A1X2H8G9</accession>
<name>A0A1X2H8G9_SYNRA</name>
<sequence>MYNEWMYPELQIRERTFHAAHPYTRKFCGCMSLRGGCSLASLFWMGLNLYGAILSFESRSPIFSHLDYNALMIQGAICVLFIVVAIFSFFALFMNKPAVLRQSHRMMWMVVFIFIIDLFANIIVYGVQRSIFVDWCVTRSRNELDDQITNGNGTQVNFSPNQSGSDLYNCNKLWEDELKFGIVLFIMITICYVYWALCLWSYTQKQIFLLQQQLQFYTGAGGVAAGVGMPPPPGAMMNMPPGGKEKSYEDDGQRSLAQHVRAWLVRAKRTIVRPSPRLPPEFFVNNKIQNRSEVGPAESSSSAAAAPTAPAAPAASGAAVTSIPISNIATANNMA</sequence>
<keyword evidence="3" id="KW-1185">Reference proteome</keyword>
<dbReference type="OrthoDB" id="2289866at2759"/>
<comment type="caution">
    <text evidence="2">The sequence shown here is derived from an EMBL/GenBank/DDBJ whole genome shotgun (WGS) entry which is preliminary data.</text>
</comment>
<feature type="transmembrane region" description="Helical" evidence="1">
    <location>
        <begin position="106"/>
        <end position="127"/>
    </location>
</feature>
<keyword evidence="1" id="KW-1133">Transmembrane helix</keyword>
<dbReference type="AlphaFoldDB" id="A0A1X2H8G9"/>
<keyword evidence="1" id="KW-0812">Transmembrane</keyword>
<keyword evidence="1" id="KW-0472">Membrane</keyword>
<feature type="transmembrane region" description="Helical" evidence="1">
    <location>
        <begin position="182"/>
        <end position="202"/>
    </location>
</feature>
<gene>
    <name evidence="2" type="ORF">BCR43DRAFT_494728</name>
</gene>
<reference evidence="2 3" key="1">
    <citation type="submission" date="2016-07" db="EMBL/GenBank/DDBJ databases">
        <title>Pervasive Adenine N6-methylation of Active Genes in Fungi.</title>
        <authorList>
            <consortium name="DOE Joint Genome Institute"/>
            <person name="Mondo S.J."/>
            <person name="Dannebaum R.O."/>
            <person name="Kuo R.C."/>
            <person name="Labutti K."/>
            <person name="Haridas S."/>
            <person name="Kuo A."/>
            <person name="Salamov A."/>
            <person name="Ahrendt S.R."/>
            <person name="Lipzen A."/>
            <person name="Sullivan W."/>
            <person name="Andreopoulos W.B."/>
            <person name="Clum A."/>
            <person name="Lindquist E."/>
            <person name="Daum C."/>
            <person name="Ramamoorthy G.K."/>
            <person name="Gryganskyi A."/>
            <person name="Culley D."/>
            <person name="Magnuson J.K."/>
            <person name="James T.Y."/>
            <person name="O'Malley M.A."/>
            <person name="Stajich J.E."/>
            <person name="Spatafora J.W."/>
            <person name="Visel A."/>
            <person name="Grigoriev I.V."/>
        </authorList>
    </citation>
    <scope>NUCLEOTIDE SEQUENCE [LARGE SCALE GENOMIC DNA]</scope>
    <source>
        <strain evidence="2 3">NRRL 2496</strain>
    </source>
</reference>
<evidence type="ECO:0000256" key="1">
    <source>
        <dbReference type="SAM" id="Phobius"/>
    </source>
</evidence>
<dbReference type="Proteomes" id="UP000242180">
    <property type="component" value="Unassembled WGS sequence"/>
</dbReference>
<feature type="transmembrane region" description="Helical" evidence="1">
    <location>
        <begin position="73"/>
        <end position="94"/>
    </location>
</feature>
<organism evidence="2 3">
    <name type="scientific">Syncephalastrum racemosum</name>
    <name type="common">Filamentous fungus</name>
    <dbReference type="NCBI Taxonomy" id="13706"/>
    <lineage>
        <taxon>Eukaryota</taxon>
        <taxon>Fungi</taxon>
        <taxon>Fungi incertae sedis</taxon>
        <taxon>Mucoromycota</taxon>
        <taxon>Mucoromycotina</taxon>
        <taxon>Mucoromycetes</taxon>
        <taxon>Mucorales</taxon>
        <taxon>Syncephalastraceae</taxon>
        <taxon>Syncephalastrum</taxon>
    </lineage>
</organism>
<feature type="transmembrane region" description="Helical" evidence="1">
    <location>
        <begin position="33"/>
        <end position="53"/>
    </location>
</feature>